<evidence type="ECO:0000313" key="1">
    <source>
        <dbReference type="EMBL" id="TDF73646.1"/>
    </source>
</evidence>
<dbReference type="EMBL" id="SMOG01000004">
    <property type="protein sequence ID" value="TDF73646.1"/>
    <property type="molecule type" value="Genomic_DNA"/>
</dbReference>
<gene>
    <name evidence="1" type="ORF">E0946_02490</name>
</gene>
<sequence>MSLNFTKCFCLIVIGILFISVAGAQKNIYPLDKGYILERDLYSKMLKIQEINPEIVKLHILGFSGTEELPIYGLEIGYSSAGKKVLMIGQHHSDEVLGVEIVVSWAEKLVKEAESDKKIKALLHQYKFWIVPTINPEGYRVFTEGLYRYKRKNNRDTNQNNKLELQWDGVDLNRNYPVFWDEDSTLPPTHRYYKGDTPASEPEVQAIISLAQKHHFDFAIFYHSSSTGAYSEKIFLPYLDEENENQKRIYEETLEFAQKFAENLKKDYLPGKYEVSMATSSRVGNARNYFFHIHNTRAILIEVGGIDKKSKSIIYPSARMKDKIVKKHIAALEKVFYESLE</sequence>
<proteinExistence type="predicted"/>
<evidence type="ECO:0000313" key="2">
    <source>
        <dbReference type="Proteomes" id="UP000294588"/>
    </source>
</evidence>
<accession>A0AC61QK04</accession>
<reference evidence="1" key="1">
    <citation type="submission" date="2019-03" db="EMBL/GenBank/DDBJ databases">
        <title>Candidatus Syntrophosphaera thermopropionivorans: a novel player in syntrophic propionate oxidation during anaerobic digestion.</title>
        <authorList>
            <person name="Dyksma S."/>
        </authorList>
    </citation>
    <scope>NUCLEOTIDE SEQUENCE</scope>
    <source>
        <strain evidence="1">W5</strain>
    </source>
</reference>
<organism evidence="1 2">
    <name type="scientific">Candidatus Syntrophosphaera thermopropionivorans</name>
    <dbReference type="NCBI Taxonomy" id="2593015"/>
    <lineage>
        <taxon>Bacteria</taxon>
        <taxon>Pseudomonadati</taxon>
        <taxon>Candidatus Cloacimonadota</taxon>
        <taxon>Candidatus Cloacimonadia</taxon>
        <taxon>Candidatus Cloacimonadales</taxon>
        <taxon>Candidatus Cloacimonadaceae</taxon>
        <taxon>Candidatus Syntrophosphaera</taxon>
    </lineage>
</organism>
<keyword evidence="2" id="KW-1185">Reference proteome</keyword>
<protein>
    <submittedName>
        <fullName evidence="1">Uncharacterized protein</fullName>
    </submittedName>
</protein>
<dbReference type="Proteomes" id="UP000294588">
    <property type="component" value="Unassembled WGS sequence"/>
</dbReference>
<comment type="caution">
    <text evidence="1">The sequence shown here is derived from an EMBL/GenBank/DDBJ whole genome shotgun (WGS) entry which is preliminary data.</text>
</comment>
<name>A0AC61QK04_9BACT</name>